<dbReference type="Proteomes" id="UP001165092">
    <property type="component" value="Unassembled WGS sequence"/>
</dbReference>
<organism evidence="4 5">
    <name type="scientific">Nocardiopsis ansamitocini</name>
    <dbReference type="NCBI Taxonomy" id="1670832"/>
    <lineage>
        <taxon>Bacteria</taxon>
        <taxon>Bacillati</taxon>
        <taxon>Actinomycetota</taxon>
        <taxon>Actinomycetes</taxon>
        <taxon>Streptosporangiales</taxon>
        <taxon>Nocardiopsidaceae</taxon>
        <taxon>Nocardiopsis</taxon>
    </lineage>
</organism>
<protein>
    <submittedName>
        <fullName evidence="4">Membrane protein</fullName>
    </submittedName>
</protein>
<keyword evidence="5" id="KW-1185">Reference proteome</keyword>
<gene>
    <name evidence="4" type="ORF">Nans01_47110</name>
</gene>
<evidence type="ECO:0000313" key="4">
    <source>
        <dbReference type="EMBL" id="GLU50360.1"/>
    </source>
</evidence>
<comment type="caution">
    <text evidence="4">The sequence shown here is derived from an EMBL/GenBank/DDBJ whole genome shotgun (WGS) entry which is preliminary data.</text>
</comment>
<dbReference type="GO" id="GO:0016747">
    <property type="term" value="F:acyltransferase activity, transferring groups other than amino-acyl groups"/>
    <property type="evidence" value="ECO:0007669"/>
    <property type="project" value="InterPro"/>
</dbReference>
<dbReference type="PANTHER" id="PTHR37312">
    <property type="entry name" value="MEMBRANE-BOUND ACYLTRANSFERASE YKRP-RELATED"/>
    <property type="match status" value="1"/>
</dbReference>
<feature type="transmembrane region" description="Helical" evidence="2">
    <location>
        <begin position="240"/>
        <end position="264"/>
    </location>
</feature>
<dbReference type="Pfam" id="PF01757">
    <property type="entry name" value="Acyl_transf_3"/>
    <property type="match status" value="1"/>
</dbReference>
<feature type="transmembrane region" description="Helical" evidence="2">
    <location>
        <begin position="199"/>
        <end position="220"/>
    </location>
</feature>
<feature type="transmembrane region" description="Helical" evidence="2">
    <location>
        <begin position="306"/>
        <end position="325"/>
    </location>
</feature>
<dbReference type="PANTHER" id="PTHR37312:SF1">
    <property type="entry name" value="MEMBRANE-BOUND ACYLTRANSFERASE YKRP-RELATED"/>
    <property type="match status" value="1"/>
</dbReference>
<feature type="transmembrane region" description="Helical" evidence="2">
    <location>
        <begin position="121"/>
        <end position="139"/>
    </location>
</feature>
<dbReference type="RefSeq" id="WP_285761898.1">
    <property type="nucleotide sequence ID" value="NZ_BSQG01000014.1"/>
</dbReference>
<feature type="domain" description="Acyltransferase 3" evidence="3">
    <location>
        <begin position="28"/>
        <end position="325"/>
    </location>
</feature>
<dbReference type="AlphaFoldDB" id="A0A9W6ULS2"/>
<sequence length="370" mass="40357">MAPTPIAAKPDPVSAAPPPSGQGRDSLLDNAKFLLIVLVVIGHSIGPLRGSLGADTLYLWIYVFHMPAFILISGYLSRSFDASPRRVEKLVLALAVPYLIFWVIHVGLAELMDRGSPDSPLTPTWTLWFLVALFIWRLSVPVWNQLRWPVAVAVAISLATAFVNVGSALGIGRVLSMLPFFVIGLVLRREHFDLLKPIWVRIVGWLVLVAAAAVAVPVSQRLSVESLYWRESLLDRDIDPLGPALVLRVALMIAALVMTAAFLAAVPRRRTVFTRLGAYTLFVYLGHGLVLQVIKHFGWYSLADGLAALALNIVMAVALTLLLCWGPLRAVLRPVVEPRADWLIKPDDPPVTAASDGRRTDERATAPAGG</sequence>
<name>A0A9W6ULS2_9ACTN</name>
<feature type="transmembrane region" description="Helical" evidence="2">
    <location>
        <begin position="58"/>
        <end position="78"/>
    </location>
</feature>
<evidence type="ECO:0000313" key="5">
    <source>
        <dbReference type="Proteomes" id="UP001165092"/>
    </source>
</evidence>
<feature type="transmembrane region" description="Helical" evidence="2">
    <location>
        <begin position="276"/>
        <end position="294"/>
    </location>
</feature>
<evidence type="ECO:0000256" key="2">
    <source>
        <dbReference type="SAM" id="Phobius"/>
    </source>
</evidence>
<feature type="region of interest" description="Disordered" evidence="1">
    <location>
        <begin position="1"/>
        <end position="22"/>
    </location>
</feature>
<proteinExistence type="predicted"/>
<evidence type="ECO:0000256" key="1">
    <source>
        <dbReference type="SAM" id="MobiDB-lite"/>
    </source>
</evidence>
<keyword evidence="2" id="KW-1133">Transmembrane helix</keyword>
<evidence type="ECO:0000259" key="3">
    <source>
        <dbReference type="Pfam" id="PF01757"/>
    </source>
</evidence>
<keyword evidence="2" id="KW-0812">Transmembrane</keyword>
<dbReference type="InterPro" id="IPR052734">
    <property type="entry name" value="Nod_factor_acetyltransferase"/>
</dbReference>
<feature type="region of interest" description="Disordered" evidence="1">
    <location>
        <begin position="346"/>
        <end position="370"/>
    </location>
</feature>
<feature type="transmembrane region" description="Helical" evidence="2">
    <location>
        <begin position="146"/>
        <end position="163"/>
    </location>
</feature>
<dbReference type="InterPro" id="IPR002656">
    <property type="entry name" value="Acyl_transf_3_dom"/>
</dbReference>
<accession>A0A9W6ULS2</accession>
<keyword evidence="2" id="KW-0472">Membrane</keyword>
<feature type="transmembrane region" description="Helical" evidence="2">
    <location>
        <begin position="169"/>
        <end position="187"/>
    </location>
</feature>
<feature type="transmembrane region" description="Helical" evidence="2">
    <location>
        <begin position="90"/>
        <end position="109"/>
    </location>
</feature>
<reference evidence="4" key="1">
    <citation type="submission" date="2023-02" db="EMBL/GenBank/DDBJ databases">
        <title>Nocardiopsis ansamitocini NBRC 112285.</title>
        <authorList>
            <person name="Ichikawa N."/>
            <person name="Sato H."/>
            <person name="Tonouchi N."/>
        </authorList>
    </citation>
    <scope>NUCLEOTIDE SEQUENCE</scope>
    <source>
        <strain evidence="4">NBRC 112285</strain>
    </source>
</reference>
<dbReference type="EMBL" id="BSQG01000014">
    <property type="protein sequence ID" value="GLU50360.1"/>
    <property type="molecule type" value="Genomic_DNA"/>
</dbReference>
<feature type="transmembrane region" description="Helical" evidence="2">
    <location>
        <begin position="33"/>
        <end position="52"/>
    </location>
</feature>